<dbReference type="FunFam" id="1.10.287.110:FF:000038">
    <property type="entry name" value="DnaJ protein ERDJ2A"/>
    <property type="match status" value="1"/>
</dbReference>
<dbReference type="Gene3D" id="1.10.287.110">
    <property type="entry name" value="DnaJ domain"/>
    <property type="match status" value="1"/>
</dbReference>
<dbReference type="Gene3D" id="1.10.3380.10">
    <property type="entry name" value="Sec63 N-terminal domain-like domain"/>
    <property type="match status" value="1"/>
</dbReference>
<dbReference type="InterPro" id="IPR036869">
    <property type="entry name" value="J_dom_sf"/>
</dbReference>
<dbReference type="SMART" id="SM00271">
    <property type="entry name" value="DnaJ"/>
    <property type="match status" value="1"/>
</dbReference>
<feature type="compositionally biased region" description="Basic and acidic residues" evidence="9">
    <location>
        <begin position="558"/>
        <end position="579"/>
    </location>
</feature>
<dbReference type="GO" id="GO:0006620">
    <property type="term" value="P:post-translational protein targeting to endoplasmic reticulum membrane"/>
    <property type="evidence" value="ECO:0007669"/>
    <property type="project" value="TreeGrafter"/>
</dbReference>
<evidence type="ECO:0000256" key="6">
    <source>
        <dbReference type="ARBA" id="ARBA00022989"/>
    </source>
</evidence>
<feature type="region of interest" description="Disordered" evidence="9">
    <location>
        <begin position="537"/>
        <end position="592"/>
    </location>
</feature>
<evidence type="ECO:0000256" key="2">
    <source>
        <dbReference type="ARBA" id="ARBA00022448"/>
    </source>
</evidence>
<feature type="compositionally biased region" description="Low complexity" evidence="9">
    <location>
        <begin position="660"/>
        <end position="670"/>
    </location>
</feature>
<gene>
    <name evidence="12" type="ORF">WJX72_004149</name>
</gene>
<evidence type="ECO:0000313" key="12">
    <source>
        <dbReference type="EMBL" id="KAK9829144.1"/>
    </source>
</evidence>
<dbReference type="PROSITE" id="PS50076">
    <property type="entry name" value="DNAJ_2"/>
    <property type="match status" value="1"/>
</dbReference>
<dbReference type="GO" id="GO:0003723">
    <property type="term" value="F:RNA binding"/>
    <property type="evidence" value="ECO:0007669"/>
    <property type="project" value="TreeGrafter"/>
</dbReference>
<feature type="region of interest" description="Disordered" evidence="9">
    <location>
        <begin position="647"/>
        <end position="724"/>
    </location>
</feature>
<keyword evidence="6 10" id="KW-1133">Transmembrane helix</keyword>
<dbReference type="CDD" id="cd06257">
    <property type="entry name" value="DnaJ"/>
    <property type="match status" value="1"/>
</dbReference>
<evidence type="ECO:0000256" key="10">
    <source>
        <dbReference type="SAM" id="Phobius"/>
    </source>
</evidence>
<evidence type="ECO:0000313" key="13">
    <source>
        <dbReference type="Proteomes" id="UP001489004"/>
    </source>
</evidence>
<name>A0AAW1R675_9CHLO</name>
<dbReference type="AlphaFoldDB" id="A0AAW1R675"/>
<dbReference type="Gene3D" id="2.60.40.150">
    <property type="entry name" value="C2 domain"/>
    <property type="match status" value="1"/>
</dbReference>
<dbReference type="EMBL" id="JALJOR010000001">
    <property type="protein sequence ID" value="KAK9829144.1"/>
    <property type="molecule type" value="Genomic_DNA"/>
</dbReference>
<dbReference type="PANTHER" id="PTHR24075">
    <property type="entry name" value="SEC63 DOMAIN-CONTAINING"/>
    <property type="match status" value="1"/>
</dbReference>
<evidence type="ECO:0000256" key="3">
    <source>
        <dbReference type="ARBA" id="ARBA00022692"/>
    </source>
</evidence>
<dbReference type="InterPro" id="IPR035892">
    <property type="entry name" value="C2_domain_sf"/>
</dbReference>
<evidence type="ECO:0000256" key="8">
    <source>
        <dbReference type="ARBA" id="ARBA00023186"/>
    </source>
</evidence>
<feature type="compositionally biased region" description="Acidic residues" evidence="9">
    <location>
        <begin position="671"/>
        <end position="696"/>
    </location>
</feature>
<keyword evidence="4" id="KW-0256">Endoplasmic reticulum</keyword>
<evidence type="ECO:0000256" key="4">
    <source>
        <dbReference type="ARBA" id="ARBA00022824"/>
    </source>
</evidence>
<dbReference type="GO" id="GO:0008320">
    <property type="term" value="F:protein transmembrane transporter activity"/>
    <property type="evidence" value="ECO:0007669"/>
    <property type="project" value="TreeGrafter"/>
</dbReference>
<dbReference type="GO" id="GO:0006614">
    <property type="term" value="P:SRP-dependent cotranslational protein targeting to membrane"/>
    <property type="evidence" value="ECO:0007669"/>
    <property type="project" value="TreeGrafter"/>
</dbReference>
<feature type="transmembrane region" description="Helical" evidence="10">
    <location>
        <begin position="185"/>
        <end position="207"/>
    </location>
</feature>
<proteinExistence type="predicted"/>
<dbReference type="PANTHER" id="PTHR24075:SF0">
    <property type="entry name" value="TRANSLOCATION PROTEIN SEC63 HOMOLOG"/>
    <property type="match status" value="1"/>
</dbReference>
<dbReference type="Pfam" id="PF02889">
    <property type="entry name" value="Sec63"/>
    <property type="match status" value="1"/>
</dbReference>
<organism evidence="12 13">
    <name type="scientific">[Myrmecia] bisecta</name>
    <dbReference type="NCBI Taxonomy" id="41462"/>
    <lineage>
        <taxon>Eukaryota</taxon>
        <taxon>Viridiplantae</taxon>
        <taxon>Chlorophyta</taxon>
        <taxon>core chlorophytes</taxon>
        <taxon>Trebouxiophyceae</taxon>
        <taxon>Trebouxiales</taxon>
        <taxon>Trebouxiaceae</taxon>
        <taxon>Myrmecia</taxon>
    </lineage>
</organism>
<dbReference type="Gene3D" id="1.10.150.20">
    <property type="entry name" value="5' to 3' exonuclease, C-terminal subdomain"/>
    <property type="match status" value="1"/>
</dbReference>
<reference evidence="12 13" key="1">
    <citation type="journal article" date="2024" name="Nat. Commun.">
        <title>Phylogenomics reveals the evolutionary origins of lichenization in chlorophyte algae.</title>
        <authorList>
            <person name="Puginier C."/>
            <person name="Libourel C."/>
            <person name="Otte J."/>
            <person name="Skaloud P."/>
            <person name="Haon M."/>
            <person name="Grisel S."/>
            <person name="Petersen M."/>
            <person name="Berrin J.G."/>
            <person name="Delaux P.M."/>
            <person name="Dal Grande F."/>
            <person name="Keller J."/>
        </authorList>
    </citation>
    <scope>NUCLEOTIDE SEQUENCE [LARGE SCALE GENOMIC DNA]</scope>
    <source>
        <strain evidence="12 13">SAG 2043</strain>
    </source>
</reference>
<dbReference type="SUPFAM" id="SSF46565">
    <property type="entry name" value="Chaperone J-domain"/>
    <property type="match status" value="1"/>
</dbReference>
<comment type="caution">
    <text evidence="12">The sequence shown here is derived from an EMBL/GenBank/DDBJ whole genome shotgun (WGS) entry which is preliminary data.</text>
</comment>
<keyword evidence="8" id="KW-0143">Chaperone</keyword>
<keyword evidence="13" id="KW-1185">Reference proteome</keyword>
<accession>A0AAW1R675</accession>
<feature type="domain" description="J" evidence="11">
    <location>
        <begin position="92"/>
        <end position="157"/>
    </location>
</feature>
<dbReference type="SUPFAM" id="SSF158702">
    <property type="entry name" value="Sec63 N-terminal domain-like"/>
    <property type="match status" value="1"/>
</dbReference>
<dbReference type="InterPro" id="IPR014756">
    <property type="entry name" value="Ig_E-set"/>
</dbReference>
<dbReference type="Proteomes" id="UP001489004">
    <property type="component" value="Unassembled WGS sequence"/>
</dbReference>
<keyword evidence="2" id="KW-0813">Transport</keyword>
<keyword evidence="7 10" id="KW-0472">Membrane</keyword>
<sequence length="724" mass="79968">MTEHTGDSPMFAIFLVSILSIVVIPWTLYKFCGSSDDEEVVQPWMKKKQISIGERVRSGLTPSNVVLLALWAVWIMLLIYVQYAATDMAPFDPFEILQVDKGASDKDIKKAYRQLSLRYHPDKNPDPAAAKYFAESITKAYKALTDEVARKNYEKYGHPDGPQSMSMGVALPAWIFSKDHKTAPVLLIALIGGGVLLPLGLAACYLMRTNKYSGPGQMMTGTLEMFIHSKFAIKESQSLARIPETLVVAMEFITMPTPPEQEPALQELRKTIIRLNPELKAKPQFWKRKSSVIKVHMLLLAHIAREPIPAILESDLKFVLKKSPVFLEEMLKLSGYPRPPHGYGWLAPLVGCVEMMQCLMQAVNISTRKTVPLKVGAENAVPLMQLPHFDQDLIKRLGRRRVRSFADLADLPLEERTRALAASGLSDSQIEDVNVSILATPSISVAVRCHTQGEEGSDIMEEDLVTCEARVVLTRPSHFTQEFAARGLKGSGVQAFAPHFPHPKPEKWWFVLADMPNNEVHAFVSATLLEAEAVGAAKAQKNGPRNGEQKRLLTNGKQKADKAPARLADRPSTSDDRDALSATDDETQPLVVAGEAAPVEGQLVELRFQARKAGNHDLTLLCLSDCWVGCDRAYMVRLQVKELTRAEREGRTHRVKAVPADDAASWSGDSDVPEEDEDEAEEGEYDSEDSGTEESGSEAGDKHVDEDASDAEDMPDLVPAAARA</sequence>
<protein>
    <recommendedName>
        <fullName evidence="11">J domain-containing protein</fullName>
    </recommendedName>
</protein>
<dbReference type="InterPro" id="IPR001623">
    <property type="entry name" value="DnaJ_domain"/>
</dbReference>
<evidence type="ECO:0000259" key="11">
    <source>
        <dbReference type="PROSITE" id="PS50076"/>
    </source>
</evidence>
<dbReference type="GO" id="GO:0031207">
    <property type="term" value="C:Sec62/Sec63 complex"/>
    <property type="evidence" value="ECO:0007669"/>
    <property type="project" value="TreeGrafter"/>
</dbReference>
<keyword evidence="5" id="KW-0653">Protein transport</keyword>
<dbReference type="SUPFAM" id="SSF81296">
    <property type="entry name" value="E set domains"/>
    <property type="match status" value="1"/>
</dbReference>
<evidence type="ECO:0000256" key="7">
    <source>
        <dbReference type="ARBA" id="ARBA00023136"/>
    </source>
</evidence>
<comment type="subcellular location">
    <subcellularLocation>
        <location evidence="1">Endoplasmic reticulum membrane</location>
        <topology evidence="1">Multi-pass membrane protein</topology>
    </subcellularLocation>
</comment>
<evidence type="ECO:0000256" key="9">
    <source>
        <dbReference type="SAM" id="MobiDB-lite"/>
    </source>
</evidence>
<evidence type="ECO:0000256" key="5">
    <source>
        <dbReference type="ARBA" id="ARBA00022927"/>
    </source>
</evidence>
<dbReference type="PRINTS" id="PR00625">
    <property type="entry name" value="JDOMAIN"/>
</dbReference>
<evidence type="ECO:0000256" key="1">
    <source>
        <dbReference type="ARBA" id="ARBA00004477"/>
    </source>
</evidence>
<dbReference type="InterPro" id="IPR004179">
    <property type="entry name" value="Sec63-dom"/>
</dbReference>
<dbReference type="SMART" id="SM00973">
    <property type="entry name" value="Sec63"/>
    <property type="match status" value="1"/>
</dbReference>
<dbReference type="Pfam" id="PF00226">
    <property type="entry name" value="DnaJ"/>
    <property type="match status" value="1"/>
</dbReference>
<feature type="transmembrane region" description="Helical" evidence="10">
    <location>
        <begin position="65"/>
        <end position="85"/>
    </location>
</feature>
<feature type="transmembrane region" description="Helical" evidence="10">
    <location>
        <begin position="12"/>
        <end position="29"/>
    </location>
</feature>
<keyword evidence="3 10" id="KW-0812">Transmembrane</keyword>